<comment type="caution">
    <text evidence="2">The sequence shown here is derived from an EMBL/GenBank/DDBJ whole genome shotgun (WGS) entry which is preliminary data.</text>
</comment>
<gene>
    <name evidence="2" type="ORF">EG327_001534</name>
</gene>
<evidence type="ECO:0000313" key="3">
    <source>
        <dbReference type="Proteomes" id="UP000490939"/>
    </source>
</evidence>
<dbReference type="AlphaFoldDB" id="A0A8H3VMW8"/>
<feature type="region of interest" description="Disordered" evidence="1">
    <location>
        <begin position="94"/>
        <end position="145"/>
    </location>
</feature>
<accession>A0A8H3VMW8</accession>
<feature type="compositionally biased region" description="Acidic residues" evidence="1">
    <location>
        <begin position="122"/>
        <end position="131"/>
    </location>
</feature>
<sequence>MIRPKISVETQNQAMWVRAHYHPLPQMPPPLDHQPGYNQPLSTPSTREWILRRRTPVPSEDKFGIQQRPYDRTKYDPLPCPPWCANPASKKVTSKIQTSVEPQQAEEAGEAGETSEAGDTGDTGDTEDTGDTGEAGEAGKAGESWEARDAWEAGEAWIAGEVWEAGVFGHKDDSGMKEGCSASRANGRPGSGLHASSAELPFERESQAGYLDREGAFGFKSGDQALAVTPALAAIPALAAMPRWQPHQRWQSHQHWQSHHPDRATEEAVTLVVLLEAQSTSHSLSTTTLMSELQVSVFPRPFRAESFREEEPTSKDQTQHCTEFLIMFMTKHRPLPSRTKVPYISKRTAEKLNNTISEELRIYLDQGLWREEAQ</sequence>
<protein>
    <submittedName>
        <fullName evidence="2">Uncharacterized protein</fullName>
    </submittedName>
</protein>
<feature type="compositionally biased region" description="Low complexity" evidence="1">
    <location>
        <begin position="111"/>
        <end position="120"/>
    </location>
</feature>
<organism evidence="2 3">
    <name type="scientific">Venturia inaequalis</name>
    <name type="common">Apple scab fungus</name>
    <dbReference type="NCBI Taxonomy" id="5025"/>
    <lineage>
        <taxon>Eukaryota</taxon>
        <taxon>Fungi</taxon>
        <taxon>Dikarya</taxon>
        <taxon>Ascomycota</taxon>
        <taxon>Pezizomycotina</taxon>
        <taxon>Dothideomycetes</taxon>
        <taxon>Pleosporomycetidae</taxon>
        <taxon>Venturiales</taxon>
        <taxon>Venturiaceae</taxon>
        <taxon>Venturia</taxon>
    </lineage>
</organism>
<dbReference type="EMBL" id="WNWR01000141">
    <property type="protein sequence ID" value="KAE9990352.1"/>
    <property type="molecule type" value="Genomic_DNA"/>
</dbReference>
<evidence type="ECO:0000256" key="1">
    <source>
        <dbReference type="SAM" id="MobiDB-lite"/>
    </source>
</evidence>
<reference evidence="2 3" key="1">
    <citation type="submission" date="2019-07" db="EMBL/GenBank/DDBJ databases">
        <title>Venturia inaequalis Genome Resource.</title>
        <authorList>
            <person name="Lichtner F.J."/>
        </authorList>
    </citation>
    <scope>NUCLEOTIDE SEQUENCE [LARGE SCALE GENOMIC DNA]</scope>
    <source>
        <strain evidence="2 3">DMI_063113</strain>
    </source>
</reference>
<dbReference type="Proteomes" id="UP000490939">
    <property type="component" value="Unassembled WGS sequence"/>
</dbReference>
<feature type="region of interest" description="Disordered" evidence="1">
    <location>
        <begin position="174"/>
        <end position="197"/>
    </location>
</feature>
<evidence type="ECO:0000313" key="2">
    <source>
        <dbReference type="EMBL" id="KAE9990352.1"/>
    </source>
</evidence>
<keyword evidence="3" id="KW-1185">Reference proteome</keyword>
<proteinExistence type="predicted"/>
<name>A0A8H3VMW8_VENIN</name>